<accession>A0A654M667</accession>
<reference evidence="6" key="1">
    <citation type="submission" date="2015-10" db="EMBL/GenBank/DDBJ databases">
        <title>Niche specialization of a soil ammonia-oxidizing archaeon, Candidatus Nitrosocosmicus oleophilus.</title>
        <authorList>
            <person name="Jung M.-Y."/>
            <person name="Rhee S.-K."/>
        </authorList>
    </citation>
    <scope>NUCLEOTIDE SEQUENCE [LARGE SCALE GENOMIC DNA]</scope>
    <source>
        <strain evidence="6">MY3</strain>
    </source>
</reference>
<dbReference type="Proteomes" id="UP000058925">
    <property type="component" value="Chromosome"/>
</dbReference>
<organism evidence="5 6">
    <name type="scientific">Candidatus Nitrosocosmicus oleophilus</name>
    <dbReference type="NCBI Taxonomy" id="1353260"/>
    <lineage>
        <taxon>Archaea</taxon>
        <taxon>Nitrososphaerota</taxon>
        <taxon>Nitrososphaeria</taxon>
        <taxon>Nitrososphaerales</taxon>
        <taxon>Nitrososphaeraceae</taxon>
        <taxon>Candidatus Nitrosocosmicus</taxon>
    </lineage>
</organism>
<dbReference type="Gene3D" id="2.60.120.10">
    <property type="entry name" value="Jelly Rolls"/>
    <property type="match status" value="2"/>
</dbReference>
<dbReference type="Pfam" id="PF05726">
    <property type="entry name" value="Pirin_C"/>
    <property type="match status" value="1"/>
</dbReference>
<evidence type="ECO:0000256" key="1">
    <source>
        <dbReference type="ARBA" id="ARBA00008416"/>
    </source>
</evidence>
<comment type="similarity">
    <text evidence="1 2">Belongs to the pirin family.</text>
</comment>
<evidence type="ECO:0000313" key="5">
    <source>
        <dbReference type="EMBL" id="ALI34802.1"/>
    </source>
</evidence>
<evidence type="ECO:0000313" key="6">
    <source>
        <dbReference type="Proteomes" id="UP000058925"/>
    </source>
</evidence>
<evidence type="ECO:0000259" key="3">
    <source>
        <dbReference type="Pfam" id="PF02678"/>
    </source>
</evidence>
<dbReference type="CDD" id="cd02909">
    <property type="entry name" value="cupin_pirin_N"/>
    <property type="match status" value="1"/>
</dbReference>
<dbReference type="PANTHER" id="PTHR13903">
    <property type="entry name" value="PIRIN-RELATED"/>
    <property type="match status" value="1"/>
</dbReference>
<sequence length="308" mass="34566">MVEKIQQQQLNPKESVNKNRSINKIITSLKTSEGEGFIVNRSFPTNSISYIDPFLLLDEMGPMDFKPGEAKGAPDHPHRGFETVTYLIEGIFEHKDSSGNSGKLNAGDIQWMTAGSGVIHSEMPEVEFRKKGGRLHGFQLWVNLPQKDKMINPYYQDIPSSEIPVVKLSEDSGHVKVIAGEAFDVKSVIKTKIPIQYLHFTLSSGSEIIHQLQSNYNAFVYVISGEGTFGDDEKYTKRGNVIIFNNDGENIKIKSSKDVKEPLQFLFIAGVPLNEPVARYGPFVMNTKQEIYRAIEDYRNGKLGVITH</sequence>
<dbReference type="PIRSF" id="PIRSF006232">
    <property type="entry name" value="Pirin"/>
    <property type="match status" value="1"/>
</dbReference>
<keyword evidence="5" id="KW-0560">Oxidoreductase</keyword>
<keyword evidence="6" id="KW-1185">Reference proteome</keyword>
<evidence type="ECO:0000256" key="2">
    <source>
        <dbReference type="RuleBase" id="RU003457"/>
    </source>
</evidence>
<evidence type="ECO:0000259" key="4">
    <source>
        <dbReference type="Pfam" id="PF05726"/>
    </source>
</evidence>
<dbReference type="PANTHER" id="PTHR13903:SF31">
    <property type="entry name" value="CUPIN-DOMAIN CONTAINING PROTEIN"/>
    <property type="match status" value="1"/>
</dbReference>
<dbReference type="EMBL" id="CP012850">
    <property type="protein sequence ID" value="ALI34802.1"/>
    <property type="molecule type" value="Genomic_DNA"/>
</dbReference>
<dbReference type="GO" id="GO:0008127">
    <property type="term" value="F:quercetin 2,3-dioxygenase activity"/>
    <property type="evidence" value="ECO:0007669"/>
    <property type="project" value="UniProtKB-EC"/>
</dbReference>
<dbReference type="SUPFAM" id="SSF51182">
    <property type="entry name" value="RmlC-like cupins"/>
    <property type="match status" value="1"/>
</dbReference>
<gene>
    <name evidence="5" type="primary">yhhW</name>
    <name evidence="5" type="ORF">NMY3_00592</name>
</gene>
<dbReference type="OrthoDB" id="23530at2157"/>
<keyword evidence="5" id="KW-0223">Dioxygenase</keyword>
<protein>
    <submittedName>
        <fullName evidence="5">Quercetin 2,3-dioxygenase</fullName>
        <ecNumber evidence="5">1.13.11.24</ecNumber>
    </submittedName>
</protein>
<dbReference type="EC" id="1.13.11.24" evidence="5"/>
<dbReference type="InterPro" id="IPR011051">
    <property type="entry name" value="RmlC_Cupin_sf"/>
</dbReference>
<dbReference type="GeneID" id="60420748"/>
<feature type="domain" description="Pirin C-terminal" evidence="4">
    <location>
        <begin position="197"/>
        <end position="303"/>
    </location>
</feature>
<proteinExistence type="inferred from homology"/>
<feature type="domain" description="Pirin N-terminal" evidence="3">
    <location>
        <begin position="39"/>
        <end position="142"/>
    </location>
</feature>
<dbReference type="InterPro" id="IPR003829">
    <property type="entry name" value="Pirin_N_dom"/>
</dbReference>
<dbReference type="InterPro" id="IPR014710">
    <property type="entry name" value="RmlC-like_jellyroll"/>
</dbReference>
<dbReference type="RefSeq" id="WP_196817395.1">
    <property type="nucleotide sequence ID" value="NZ_CP012850.1"/>
</dbReference>
<name>A0A654M667_9ARCH</name>
<dbReference type="InterPro" id="IPR008778">
    <property type="entry name" value="Pirin_C_dom"/>
</dbReference>
<dbReference type="CDD" id="cd02247">
    <property type="entry name" value="cupin_pirin_C"/>
    <property type="match status" value="1"/>
</dbReference>
<dbReference type="AlphaFoldDB" id="A0A654M667"/>
<dbReference type="KEGG" id="taa:NMY3_00592"/>
<dbReference type="InterPro" id="IPR012093">
    <property type="entry name" value="Pirin"/>
</dbReference>
<dbReference type="Pfam" id="PF02678">
    <property type="entry name" value="Pirin"/>
    <property type="match status" value="1"/>
</dbReference>